<dbReference type="PANTHER" id="PTHR13932:SF5">
    <property type="entry name" value="RADICAL S-ADENOSYL METHIONINE DOMAIN-CONTAINING PROTEIN 1, MITOCHONDRIAL"/>
    <property type="match status" value="1"/>
</dbReference>
<dbReference type="GO" id="GO:0003824">
    <property type="term" value="F:catalytic activity"/>
    <property type="evidence" value="ECO:0007669"/>
    <property type="project" value="InterPro"/>
</dbReference>
<dbReference type="PROSITE" id="PS51918">
    <property type="entry name" value="RADICAL_SAM"/>
    <property type="match status" value="1"/>
</dbReference>
<dbReference type="Proteomes" id="UP000472580">
    <property type="component" value="Unassembled WGS sequence"/>
</dbReference>
<dbReference type="OrthoDB" id="9808022at2"/>
<evidence type="ECO:0000313" key="2">
    <source>
        <dbReference type="EMBL" id="MVX55742.1"/>
    </source>
</evidence>
<dbReference type="GO" id="GO:0006779">
    <property type="term" value="P:porphyrin-containing compound biosynthetic process"/>
    <property type="evidence" value="ECO:0007669"/>
    <property type="project" value="TreeGrafter"/>
</dbReference>
<dbReference type="InterPro" id="IPR023404">
    <property type="entry name" value="rSAM_horseshoe"/>
</dbReference>
<reference evidence="2 3" key="1">
    <citation type="submission" date="2019-12" db="EMBL/GenBank/DDBJ databases">
        <title>Microbes associate with the intestines of laboratory mice.</title>
        <authorList>
            <person name="Navarre W."/>
            <person name="Wong E."/>
        </authorList>
    </citation>
    <scope>NUCLEOTIDE SEQUENCE [LARGE SCALE GENOMIC DNA]</scope>
    <source>
        <strain evidence="2 3">NM82_D38</strain>
    </source>
</reference>
<sequence>MMEKSTETIRTAYKGNAKHEKSEAIAPGWMLRATEAVMQYYLDKNLTLDPCILQEFPKPQEGHQYMMYAHIPFCKTLCSYCTFHRFLFKEYKAREYFVNLRKEIQSVHDMGYNFTSLYIGGGTTTVLMDELVKTIELTRTLFPGIKEVSCETDPQVMGDPSISMLKGLVDRMSIGVQSFDDGILKMTERDKFGTGKQVFDYIQKAQELFPICNVDMIFGFHGQTNEVLRSDLAKLLELSPRQITTYPLMVTSQTKRSVKDKIAAPPEIMAEQYRIILDTLCHDYTQLSSWAFGKSNNEGFDEYVIDNDEYLGVGSGAFSFLGDTLYVNTFSLRRYNERIGSGRNGVERKRTFDKFNVLQYRLLLGLFAGRLNRRYFKEVHGVNLDRALFKEVLGLKLAGAIKENPDDPNQFIVTDRGKLLGLVMMKDFYSAMDNIRAELRKPLKESDM</sequence>
<comment type="caution">
    <text evidence="2">The sequence shown here is derived from an EMBL/GenBank/DDBJ whole genome shotgun (WGS) entry which is preliminary data.</text>
</comment>
<evidence type="ECO:0000259" key="1">
    <source>
        <dbReference type="PROSITE" id="PS51918"/>
    </source>
</evidence>
<keyword evidence="3" id="KW-1185">Reference proteome</keyword>
<dbReference type="AlphaFoldDB" id="A0A6L6YFY0"/>
<dbReference type="NCBIfam" id="NF006385">
    <property type="entry name" value="PRK08629.1"/>
    <property type="match status" value="1"/>
</dbReference>
<dbReference type="InterPro" id="IPR034505">
    <property type="entry name" value="Coproporphyrinogen-III_oxidase"/>
</dbReference>
<dbReference type="InterPro" id="IPR007197">
    <property type="entry name" value="rSAM"/>
</dbReference>
<gene>
    <name evidence="2" type="ORF">E5987_00785</name>
</gene>
<dbReference type="InterPro" id="IPR058240">
    <property type="entry name" value="rSAM_sf"/>
</dbReference>
<dbReference type="SMART" id="SM00729">
    <property type="entry name" value="Elp3"/>
    <property type="match status" value="1"/>
</dbReference>
<accession>A0A6L6YFY0</accession>
<dbReference type="Pfam" id="PF04055">
    <property type="entry name" value="Radical_SAM"/>
    <property type="match status" value="1"/>
</dbReference>
<dbReference type="SFLD" id="SFLDS00029">
    <property type="entry name" value="Radical_SAM"/>
    <property type="match status" value="1"/>
</dbReference>
<dbReference type="GO" id="GO:0051539">
    <property type="term" value="F:4 iron, 4 sulfur cluster binding"/>
    <property type="evidence" value="ECO:0007669"/>
    <property type="project" value="TreeGrafter"/>
</dbReference>
<dbReference type="CDD" id="cd01335">
    <property type="entry name" value="Radical_SAM"/>
    <property type="match status" value="1"/>
</dbReference>
<dbReference type="SFLD" id="SFLDG01065">
    <property type="entry name" value="anaerobic_coproporphyrinogen-I"/>
    <property type="match status" value="1"/>
</dbReference>
<proteinExistence type="predicted"/>
<organism evidence="2 3">
    <name type="scientific">Parasutterella muris</name>
    <dbReference type="NCBI Taxonomy" id="2565572"/>
    <lineage>
        <taxon>Bacteria</taxon>
        <taxon>Pseudomonadati</taxon>
        <taxon>Pseudomonadota</taxon>
        <taxon>Betaproteobacteria</taxon>
        <taxon>Burkholderiales</taxon>
        <taxon>Sutterellaceae</taxon>
        <taxon>Parasutterella</taxon>
    </lineage>
</organism>
<dbReference type="InterPro" id="IPR006638">
    <property type="entry name" value="Elp3/MiaA/NifB-like_rSAM"/>
</dbReference>
<dbReference type="SUPFAM" id="SSF102114">
    <property type="entry name" value="Radical SAM enzymes"/>
    <property type="match status" value="1"/>
</dbReference>
<evidence type="ECO:0000313" key="3">
    <source>
        <dbReference type="Proteomes" id="UP000472580"/>
    </source>
</evidence>
<name>A0A6L6YFY0_9BURK</name>
<feature type="domain" description="Radical SAM core" evidence="1">
    <location>
        <begin position="58"/>
        <end position="287"/>
    </location>
</feature>
<dbReference type="PANTHER" id="PTHR13932">
    <property type="entry name" value="COPROPORPHYRINIGEN III OXIDASE"/>
    <property type="match status" value="1"/>
</dbReference>
<protein>
    <submittedName>
        <fullName evidence="2">Coproporphyrinogen III oxidase family protein</fullName>
    </submittedName>
</protein>
<dbReference type="EMBL" id="WSRP01000002">
    <property type="protein sequence ID" value="MVX55742.1"/>
    <property type="molecule type" value="Genomic_DNA"/>
</dbReference>
<dbReference type="GO" id="GO:0005737">
    <property type="term" value="C:cytoplasm"/>
    <property type="evidence" value="ECO:0007669"/>
    <property type="project" value="TreeGrafter"/>
</dbReference>
<dbReference type="Gene3D" id="3.80.30.20">
    <property type="entry name" value="tm_1862 like domain"/>
    <property type="match status" value="1"/>
</dbReference>